<evidence type="ECO:0000259" key="2">
    <source>
        <dbReference type="Pfam" id="PF13676"/>
    </source>
</evidence>
<gene>
    <name evidence="3" type="ORF">CTEN210_13578</name>
</gene>
<dbReference type="SMART" id="SM00698">
    <property type="entry name" value="MORN"/>
    <property type="match status" value="11"/>
</dbReference>
<dbReference type="Pfam" id="PF13676">
    <property type="entry name" value="TIR_2"/>
    <property type="match status" value="1"/>
</dbReference>
<dbReference type="SUPFAM" id="SSF82185">
    <property type="entry name" value="Histone H3 K4-specific methyltransferase SET7/9 N-terminal domain"/>
    <property type="match status" value="2"/>
</dbReference>
<dbReference type="PANTHER" id="PTHR23084:SF263">
    <property type="entry name" value="MORN REPEAT-CONTAINING PROTEIN 1"/>
    <property type="match status" value="1"/>
</dbReference>
<evidence type="ECO:0000313" key="4">
    <source>
        <dbReference type="Proteomes" id="UP001054902"/>
    </source>
</evidence>
<reference evidence="3 4" key="1">
    <citation type="journal article" date="2021" name="Sci. Rep.">
        <title>The genome of the diatom Chaetoceros tenuissimus carries an ancient integrated fragment of an extant virus.</title>
        <authorList>
            <person name="Hongo Y."/>
            <person name="Kimura K."/>
            <person name="Takaki Y."/>
            <person name="Yoshida Y."/>
            <person name="Baba S."/>
            <person name="Kobayashi G."/>
            <person name="Nagasaki K."/>
            <person name="Hano T."/>
            <person name="Tomaru Y."/>
        </authorList>
    </citation>
    <scope>NUCLEOTIDE SEQUENCE [LARGE SCALE GENOMIC DNA]</scope>
    <source>
        <strain evidence="3 4">NIES-3715</strain>
    </source>
</reference>
<keyword evidence="4" id="KW-1185">Reference proteome</keyword>
<dbReference type="Proteomes" id="UP001054902">
    <property type="component" value="Unassembled WGS sequence"/>
</dbReference>
<dbReference type="Gene3D" id="3.40.50.10140">
    <property type="entry name" value="Toll/interleukin-1 receptor homology (TIR) domain"/>
    <property type="match status" value="1"/>
</dbReference>
<dbReference type="Gene3D" id="2.20.110.10">
    <property type="entry name" value="Histone H3 K4-specific methyltransferase SET7/9 N-terminal domain"/>
    <property type="match status" value="5"/>
</dbReference>
<name>A0AAD3D3B1_9STRA</name>
<dbReference type="GO" id="GO:0007165">
    <property type="term" value="P:signal transduction"/>
    <property type="evidence" value="ECO:0007669"/>
    <property type="project" value="InterPro"/>
</dbReference>
<organism evidence="3 4">
    <name type="scientific">Chaetoceros tenuissimus</name>
    <dbReference type="NCBI Taxonomy" id="426638"/>
    <lineage>
        <taxon>Eukaryota</taxon>
        <taxon>Sar</taxon>
        <taxon>Stramenopiles</taxon>
        <taxon>Ochrophyta</taxon>
        <taxon>Bacillariophyta</taxon>
        <taxon>Coscinodiscophyceae</taxon>
        <taxon>Chaetocerotophycidae</taxon>
        <taxon>Chaetocerotales</taxon>
        <taxon>Chaetocerotaceae</taxon>
        <taxon>Chaetoceros</taxon>
    </lineage>
</organism>
<dbReference type="InterPro" id="IPR003409">
    <property type="entry name" value="MORN"/>
</dbReference>
<dbReference type="PANTHER" id="PTHR23084">
    <property type="entry name" value="PHOSPHATIDYLINOSITOL-4-PHOSPHATE 5-KINASE RELATED"/>
    <property type="match status" value="1"/>
</dbReference>
<feature type="domain" description="TIR" evidence="2">
    <location>
        <begin position="8"/>
        <end position="136"/>
    </location>
</feature>
<dbReference type="InterPro" id="IPR035897">
    <property type="entry name" value="Toll_tir_struct_dom_sf"/>
</dbReference>
<dbReference type="AlphaFoldDB" id="A0AAD3D3B1"/>
<proteinExistence type="predicted"/>
<dbReference type="InterPro" id="IPR000157">
    <property type="entry name" value="TIR_dom"/>
</dbReference>
<dbReference type="SUPFAM" id="SSF52200">
    <property type="entry name" value="Toll/Interleukin receptor TIR domain"/>
    <property type="match status" value="1"/>
</dbReference>
<keyword evidence="1" id="KW-0677">Repeat</keyword>
<dbReference type="EMBL" id="BLLK01000057">
    <property type="protein sequence ID" value="GFH57102.1"/>
    <property type="molecule type" value="Genomic_DNA"/>
</dbReference>
<dbReference type="Pfam" id="PF02493">
    <property type="entry name" value="MORN"/>
    <property type="match status" value="10"/>
</dbReference>
<evidence type="ECO:0000313" key="3">
    <source>
        <dbReference type="EMBL" id="GFH57102.1"/>
    </source>
</evidence>
<evidence type="ECO:0000256" key="1">
    <source>
        <dbReference type="ARBA" id="ARBA00022737"/>
    </source>
</evidence>
<protein>
    <recommendedName>
        <fullName evidence="2">TIR domain-containing protein</fullName>
    </recommendedName>
</protein>
<accession>A0AAD3D3B1</accession>
<sequence length="512" mass="59039">MIQETFDVFLSHNWGQDEEGRDNHARVMELSKALQEVKIKPWMDSDQMDGHIGQAMTDGIDASNQVAVFITRRYIDKVASRFGMEDNCRLEFDYSTRRKGIKNLIPIVMEQGCKNQATWNGVLGATLNNQLYLDYSTDENLSSVVKDIVKRLQHNTVVQFEHGKYKGAVDDNNDPHGFGKMQYLDGSSYDGPWEHGVRNGKNSTFIFKNKDRFDGQFIEDEMHYGTYIERNGNKYIGFFNNGEREGRGKYFLKGRELPIYEGEYHNGKRHGEGVLDDEFGFYEGNFDSDYKHGKGTLTIPNVGVYEGQFVLGRMETSGKFEFERGDKYDGEFKENKFDGEGTYTYQNGASYVGRYRMGEKHGLGKYTFADGSSYDGEWKENMMHGEGERKYANGDVYNGNFEKNKRSGNGIMRFAETHVEYRGDWQDDKMNGRGVMVNIDNIRDDLELKSPRWKFRNKKKINSLSVEWENGSLTACEAEKKKKRNFFQRKKRTPLGSVLLMNQSDDPSLLSK</sequence>
<comment type="caution">
    <text evidence="3">The sequence shown here is derived from an EMBL/GenBank/DDBJ whole genome shotgun (WGS) entry which is preliminary data.</text>
</comment>